<dbReference type="PROSITE" id="PS51063">
    <property type="entry name" value="HTH_CRP_2"/>
    <property type="match status" value="1"/>
</dbReference>
<dbReference type="SUPFAM" id="SSF46785">
    <property type="entry name" value="Winged helix' DNA-binding domain"/>
    <property type="match status" value="1"/>
</dbReference>
<dbReference type="InterPro" id="IPR036390">
    <property type="entry name" value="WH_DNA-bd_sf"/>
</dbReference>
<evidence type="ECO:0000256" key="1">
    <source>
        <dbReference type="ARBA" id="ARBA00023015"/>
    </source>
</evidence>
<comment type="caution">
    <text evidence="6">The sequence shown here is derived from an EMBL/GenBank/DDBJ whole genome shotgun (WGS) entry which is preliminary data.</text>
</comment>
<gene>
    <name evidence="6" type="primary">anr</name>
    <name evidence="6" type="ORF">BEI61_05372</name>
</gene>
<dbReference type="SMART" id="SM00419">
    <property type="entry name" value="HTH_CRP"/>
    <property type="match status" value="1"/>
</dbReference>
<dbReference type="GO" id="GO:0005829">
    <property type="term" value="C:cytosol"/>
    <property type="evidence" value="ECO:0007669"/>
    <property type="project" value="TreeGrafter"/>
</dbReference>
<keyword evidence="1" id="KW-0805">Transcription regulation</keyword>
<evidence type="ECO:0000313" key="6">
    <source>
        <dbReference type="EMBL" id="ODM04564.1"/>
    </source>
</evidence>
<evidence type="ECO:0000256" key="2">
    <source>
        <dbReference type="ARBA" id="ARBA00023125"/>
    </source>
</evidence>
<dbReference type="PROSITE" id="PS50042">
    <property type="entry name" value="CNMP_BINDING_3"/>
    <property type="match status" value="1"/>
</dbReference>
<dbReference type="CDD" id="cd00038">
    <property type="entry name" value="CAP_ED"/>
    <property type="match status" value="1"/>
</dbReference>
<keyword evidence="3" id="KW-0804">Transcription</keyword>
<reference evidence="6 7" key="1">
    <citation type="submission" date="2016-07" db="EMBL/GenBank/DDBJ databases">
        <title>Characterization of isolates of Eisenbergiella tayi derived from blood cultures, using whole genome sequencing.</title>
        <authorList>
            <person name="Burdz T."/>
            <person name="Wiebe D."/>
            <person name="Huynh C."/>
            <person name="Bernard K."/>
        </authorList>
    </citation>
    <scope>NUCLEOTIDE SEQUENCE [LARGE SCALE GENOMIC DNA]</scope>
    <source>
        <strain evidence="6 7">NML 110608</strain>
    </source>
</reference>
<evidence type="ECO:0000259" key="5">
    <source>
        <dbReference type="PROSITE" id="PS51063"/>
    </source>
</evidence>
<dbReference type="Gene3D" id="2.60.120.10">
    <property type="entry name" value="Jelly Rolls"/>
    <property type="match status" value="1"/>
</dbReference>
<dbReference type="PANTHER" id="PTHR24567">
    <property type="entry name" value="CRP FAMILY TRANSCRIPTIONAL REGULATORY PROTEIN"/>
    <property type="match status" value="1"/>
</dbReference>
<name>A0A1E3A719_9FIRM</name>
<dbReference type="InterPro" id="IPR050397">
    <property type="entry name" value="Env_Response_Regulators"/>
</dbReference>
<dbReference type="InterPro" id="IPR000595">
    <property type="entry name" value="cNMP-bd_dom"/>
</dbReference>
<dbReference type="GO" id="GO:0003700">
    <property type="term" value="F:DNA-binding transcription factor activity"/>
    <property type="evidence" value="ECO:0007669"/>
    <property type="project" value="TreeGrafter"/>
</dbReference>
<proteinExistence type="predicted"/>
<dbReference type="SMART" id="SM00100">
    <property type="entry name" value="cNMP"/>
    <property type="match status" value="1"/>
</dbReference>
<dbReference type="Proteomes" id="UP000094067">
    <property type="component" value="Unassembled WGS sequence"/>
</dbReference>
<dbReference type="Pfam" id="PF13545">
    <property type="entry name" value="HTH_Crp_2"/>
    <property type="match status" value="1"/>
</dbReference>
<sequence>MKKTLIPEGTPLFENIARNQIPEILESLSAVQKDYHKNEGILLQGDSVSDLGILLSGSAHSLKTDITGKQVIVTLLKPGSYVGVLLAASQERKSPVTVQADETSSVLYLPYRKLLTQSSCPGHARLLYNLLRGIAEMALVLHDRNDCLIKPTIRDKVLTYLSQEAEKTGSRSFSIPLNRAAMAEYLNVDRSALSRELSRMKQDGLIDFSRSHFRLLT</sequence>
<evidence type="ECO:0000256" key="3">
    <source>
        <dbReference type="ARBA" id="ARBA00023163"/>
    </source>
</evidence>
<dbReference type="PANTHER" id="PTHR24567:SF58">
    <property type="entry name" value="CYCLIC AMP-BINDING REGULATORY PROTEIN"/>
    <property type="match status" value="1"/>
</dbReference>
<evidence type="ECO:0000313" key="7">
    <source>
        <dbReference type="Proteomes" id="UP000094067"/>
    </source>
</evidence>
<accession>A0A1E3A719</accession>
<dbReference type="AlphaFoldDB" id="A0A1E3A719"/>
<protein>
    <submittedName>
        <fullName evidence="6">Transcriptional activator protein Anr</fullName>
    </submittedName>
</protein>
<evidence type="ECO:0000259" key="4">
    <source>
        <dbReference type="PROSITE" id="PS50042"/>
    </source>
</evidence>
<dbReference type="SUPFAM" id="SSF51206">
    <property type="entry name" value="cAMP-binding domain-like"/>
    <property type="match status" value="1"/>
</dbReference>
<dbReference type="RefSeq" id="WP_069154680.1">
    <property type="nucleotide sequence ID" value="NZ_MCGH01000003.1"/>
</dbReference>
<keyword evidence="2" id="KW-0238">DNA-binding</keyword>
<feature type="domain" description="Cyclic nucleotide-binding" evidence="4">
    <location>
        <begin position="12"/>
        <end position="109"/>
    </location>
</feature>
<dbReference type="InterPro" id="IPR014710">
    <property type="entry name" value="RmlC-like_jellyroll"/>
</dbReference>
<dbReference type="InterPro" id="IPR012318">
    <property type="entry name" value="HTH_CRP"/>
</dbReference>
<dbReference type="Pfam" id="PF00027">
    <property type="entry name" value="cNMP_binding"/>
    <property type="match status" value="1"/>
</dbReference>
<organism evidence="6 7">
    <name type="scientific">Eisenbergiella tayi</name>
    <dbReference type="NCBI Taxonomy" id="1432052"/>
    <lineage>
        <taxon>Bacteria</taxon>
        <taxon>Bacillati</taxon>
        <taxon>Bacillota</taxon>
        <taxon>Clostridia</taxon>
        <taxon>Lachnospirales</taxon>
        <taxon>Lachnospiraceae</taxon>
        <taxon>Eisenbergiella</taxon>
    </lineage>
</organism>
<dbReference type="InterPro" id="IPR018490">
    <property type="entry name" value="cNMP-bd_dom_sf"/>
</dbReference>
<dbReference type="PATRIC" id="fig|1432052.4.peg.5978"/>
<feature type="domain" description="HTH crp-type" evidence="5">
    <location>
        <begin position="151"/>
        <end position="217"/>
    </location>
</feature>
<dbReference type="EMBL" id="MCGH01000003">
    <property type="protein sequence ID" value="ODM04564.1"/>
    <property type="molecule type" value="Genomic_DNA"/>
</dbReference>
<dbReference type="GO" id="GO:0003677">
    <property type="term" value="F:DNA binding"/>
    <property type="evidence" value="ECO:0007669"/>
    <property type="project" value="UniProtKB-KW"/>
</dbReference>